<sequence>MAMQNMIFLLSLSFVSLHPNRCDGSREILYGGGSERESDPLPVFCKLLLQNMAPSALFFFSCVSLGAVHFFFCAVVFVWS</sequence>
<evidence type="ECO:0000256" key="2">
    <source>
        <dbReference type="SAM" id="SignalP"/>
    </source>
</evidence>
<keyword evidence="4" id="KW-1185">Reference proteome</keyword>
<dbReference type="EMBL" id="MU839834">
    <property type="protein sequence ID" value="KAK1755038.1"/>
    <property type="molecule type" value="Genomic_DNA"/>
</dbReference>
<dbReference type="Proteomes" id="UP001239445">
    <property type="component" value="Unassembled WGS sequence"/>
</dbReference>
<evidence type="ECO:0000256" key="1">
    <source>
        <dbReference type="SAM" id="Phobius"/>
    </source>
</evidence>
<gene>
    <name evidence="3" type="ORF">QBC47DRAFT_207696</name>
</gene>
<comment type="caution">
    <text evidence="3">The sequence shown here is derived from an EMBL/GenBank/DDBJ whole genome shotgun (WGS) entry which is preliminary data.</text>
</comment>
<evidence type="ECO:0000313" key="4">
    <source>
        <dbReference type="Proteomes" id="UP001239445"/>
    </source>
</evidence>
<feature type="transmembrane region" description="Helical" evidence="1">
    <location>
        <begin position="56"/>
        <end position="79"/>
    </location>
</feature>
<keyword evidence="1" id="KW-1133">Transmembrane helix</keyword>
<feature type="signal peptide" evidence="2">
    <location>
        <begin position="1"/>
        <end position="24"/>
    </location>
</feature>
<evidence type="ECO:0000313" key="3">
    <source>
        <dbReference type="EMBL" id="KAK1755038.1"/>
    </source>
</evidence>
<evidence type="ECO:0008006" key="5">
    <source>
        <dbReference type="Google" id="ProtNLM"/>
    </source>
</evidence>
<keyword evidence="2" id="KW-0732">Signal</keyword>
<keyword evidence="1" id="KW-0472">Membrane</keyword>
<reference evidence="3" key="1">
    <citation type="submission" date="2023-06" db="EMBL/GenBank/DDBJ databases">
        <title>Genome-scale phylogeny and comparative genomics of the fungal order Sordariales.</title>
        <authorList>
            <consortium name="Lawrence Berkeley National Laboratory"/>
            <person name="Hensen N."/>
            <person name="Bonometti L."/>
            <person name="Westerberg I."/>
            <person name="Brannstrom I.O."/>
            <person name="Guillou S."/>
            <person name="Cros-Aarteil S."/>
            <person name="Calhoun S."/>
            <person name="Haridas S."/>
            <person name="Kuo A."/>
            <person name="Mondo S."/>
            <person name="Pangilinan J."/>
            <person name="Riley R."/>
            <person name="Labutti K."/>
            <person name="Andreopoulos B."/>
            <person name="Lipzen A."/>
            <person name="Chen C."/>
            <person name="Yanf M."/>
            <person name="Daum C."/>
            <person name="Ng V."/>
            <person name="Clum A."/>
            <person name="Steindorff A."/>
            <person name="Ohm R."/>
            <person name="Martin F."/>
            <person name="Silar P."/>
            <person name="Natvig D."/>
            <person name="Lalanne C."/>
            <person name="Gautier V."/>
            <person name="Ament-Velasquez S.L."/>
            <person name="Kruys A."/>
            <person name="Hutchinson M.I."/>
            <person name="Powell A.J."/>
            <person name="Barry K."/>
            <person name="Miller A.N."/>
            <person name="Grigoriev I.V."/>
            <person name="Debuchy R."/>
            <person name="Gladieux P."/>
            <person name="Thoren M.H."/>
            <person name="Johannesson H."/>
        </authorList>
    </citation>
    <scope>NUCLEOTIDE SEQUENCE</scope>
    <source>
        <strain evidence="3">PSN4</strain>
    </source>
</reference>
<proteinExistence type="predicted"/>
<feature type="chain" id="PRO_5042466754" description="Secreted protein" evidence="2">
    <location>
        <begin position="25"/>
        <end position="80"/>
    </location>
</feature>
<keyword evidence="1" id="KW-0812">Transmembrane</keyword>
<accession>A0AAJ0F962</accession>
<organism evidence="3 4">
    <name type="scientific">Echria macrotheca</name>
    <dbReference type="NCBI Taxonomy" id="438768"/>
    <lineage>
        <taxon>Eukaryota</taxon>
        <taxon>Fungi</taxon>
        <taxon>Dikarya</taxon>
        <taxon>Ascomycota</taxon>
        <taxon>Pezizomycotina</taxon>
        <taxon>Sordariomycetes</taxon>
        <taxon>Sordariomycetidae</taxon>
        <taxon>Sordariales</taxon>
        <taxon>Schizotheciaceae</taxon>
        <taxon>Echria</taxon>
    </lineage>
</organism>
<dbReference type="AlphaFoldDB" id="A0AAJ0F962"/>
<name>A0AAJ0F962_9PEZI</name>
<protein>
    <recommendedName>
        <fullName evidence="5">Secreted protein</fullName>
    </recommendedName>
</protein>